<evidence type="ECO:0000313" key="2">
    <source>
        <dbReference type="Proteomes" id="UP001358193"/>
    </source>
</evidence>
<reference evidence="1 2" key="1">
    <citation type="submission" date="2023-11" db="EMBL/GenBank/DDBJ databases">
        <authorList>
            <person name="Cook R."/>
            <person name="Crisci M."/>
            <person name="Pye H."/>
            <person name="Adriaenssens E."/>
            <person name="Santini J."/>
        </authorList>
    </citation>
    <scope>NUCLEOTIDE SEQUENCE [LARGE SCALE GENOMIC DNA]</scope>
    <source>
        <strain evidence="1">Lak_Megaphage_Sonny</strain>
    </source>
</reference>
<accession>A0ABZ0Z5V7</accession>
<dbReference type="Proteomes" id="UP001358193">
    <property type="component" value="Segment"/>
</dbReference>
<protein>
    <submittedName>
        <fullName evidence="1">Uncharacterized protein</fullName>
    </submittedName>
</protein>
<organism evidence="1 2">
    <name type="scientific">phage Lak_Megaphage_Sonny</name>
    <dbReference type="NCBI Taxonomy" id="3109229"/>
    <lineage>
        <taxon>Viruses</taxon>
        <taxon>Duplodnaviria</taxon>
        <taxon>Heunggongvirae</taxon>
        <taxon>Uroviricota</taxon>
        <taxon>Caudoviricetes</taxon>
        <taxon>Caudoviricetes code 15 clade</taxon>
    </lineage>
</organism>
<sequence>MIILEIWNGTNHSISPNISYNQYDTEDEVHEAEQMIQSMYLNLPKPSPYNMSHFWGYVILDFENESILADVHDGLQDYFKLAGLYKELKMKDDFFRKDGEIPDGYEWADGEYDGWLQYRWGDGKNAVRYTKAGDKLHISPNEIMFGTVKAVYGTNAKVKHLNKKKLSNIVKEDNE</sequence>
<proteinExistence type="predicted"/>
<name>A0ABZ0Z5V7_9CAUD</name>
<dbReference type="EMBL" id="OR769223">
    <property type="protein sequence ID" value="WQJ53607.1"/>
    <property type="molecule type" value="Genomic_DNA"/>
</dbReference>
<keyword evidence="2" id="KW-1185">Reference proteome</keyword>
<evidence type="ECO:0000313" key="1">
    <source>
        <dbReference type="EMBL" id="WQJ53607.1"/>
    </source>
</evidence>